<dbReference type="Gene3D" id="3.30.470.20">
    <property type="entry name" value="ATP-grasp fold, B domain"/>
    <property type="match status" value="1"/>
</dbReference>
<evidence type="ECO:0000313" key="7">
    <source>
        <dbReference type="Proteomes" id="UP001369815"/>
    </source>
</evidence>
<dbReference type="InterPro" id="IPR011761">
    <property type="entry name" value="ATP-grasp"/>
</dbReference>
<sequence length="321" mass="35413">MDADQCSDINVITPSSSPDPSVDTGWCFPDTEDGILQAINRGASHLWANTILFASHPIQVSRALDKYQDLIHVVGQGPLVVEKYDDKQYVNDMLRRIGGFTMPGAWSIRADMALAPQLNGVPLPIVAKPVRGRGSQGVKVCYSYSELVTHAQNLLANSSSIILEEFLEGEEITITVMPPTEPGSKYWSLPVVTRFNHQDDIAPYNGVVAVAKNSRVVSESELDEVYIQAMEECERAAQALAVTAPIRVDARRLKRSKASKFVLFDINMKPNMTGPGRPGREDQASLTLLAASSLGWGYQELLKRILNTSHSLNELRRLKPR</sequence>
<comment type="similarity">
    <text evidence="1">Belongs to the D-alanine--D-alanine ligase family.</text>
</comment>
<dbReference type="EMBL" id="JBANMG010000001">
    <property type="protein sequence ID" value="KAK6958128.1"/>
    <property type="molecule type" value="Genomic_DNA"/>
</dbReference>
<dbReference type="InterPro" id="IPR013815">
    <property type="entry name" value="ATP_grasp_subdomain_1"/>
</dbReference>
<name>A0AAX6MZQ8_9PEZI</name>
<dbReference type="SUPFAM" id="SSF56059">
    <property type="entry name" value="Glutathione synthetase ATP-binding domain-like"/>
    <property type="match status" value="1"/>
</dbReference>
<evidence type="ECO:0000256" key="2">
    <source>
        <dbReference type="ARBA" id="ARBA00022598"/>
    </source>
</evidence>
<comment type="caution">
    <text evidence="6">The sequence shown here is derived from an EMBL/GenBank/DDBJ whole genome shotgun (WGS) entry which is preliminary data.</text>
</comment>
<dbReference type="Gene3D" id="3.30.1490.20">
    <property type="entry name" value="ATP-grasp fold, A domain"/>
    <property type="match status" value="1"/>
</dbReference>
<feature type="domain" description="ATP-grasp" evidence="5">
    <location>
        <begin position="91"/>
        <end position="307"/>
    </location>
</feature>
<dbReference type="InterPro" id="IPR011095">
    <property type="entry name" value="Dala_Dala_lig_C"/>
</dbReference>
<proteinExistence type="inferred from homology"/>
<keyword evidence="3" id="KW-0547">Nucleotide-binding</keyword>
<dbReference type="Proteomes" id="UP001369815">
    <property type="component" value="Unassembled WGS sequence"/>
</dbReference>
<dbReference type="GO" id="GO:0008716">
    <property type="term" value="F:D-alanine-D-alanine ligase activity"/>
    <property type="evidence" value="ECO:0007669"/>
    <property type="project" value="InterPro"/>
</dbReference>
<keyword evidence="2" id="KW-0436">Ligase</keyword>
<organism evidence="6 7">
    <name type="scientific">Daldinia eschscholtzii</name>
    <dbReference type="NCBI Taxonomy" id="292717"/>
    <lineage>
        <taxon>Eukaryota</taxon>
        <taxon>Fungi</taxon>
        <taxon>Dikarya</taxon>
        <taxon>Ascomycota</taxon>
        <taxon>Pezizomycotina</taxon>
        <taxon>Sordariomycetes</taxon>
        <taxon>Xylariomycetidae</taxon>
        <taxon>Xylariales</taxon>
        <taxon>Hypoxylaceae</taxon>
        <taxon>Daldinia</taxon>
    </lineage>
</organism>
<dbReference type="GO" id="GO:0005524">
    <property type="term" value="F:ATP binding"/>
    <property type="evidence" value="ECO:0007669"/>
    <property type="project" value="UniProtKB-UniRule"/>
</dbReference>
<evidence type="ECO:0000256" key="4">
    <source>
        <dbReference type="SAM" id="MobiDB-lite"/>
    </source>
</evidence>
<dbReference type="PROSITE" id="PS50975">
    <property type="entry name" value="ATP_GRASP"/>
    <property type="match status" value="1"/>
</dbReference>
<dbReference type="Pfam" id="PF07478">
    <property type="entry name" value="Dala_Dala_lig_C"/>
    <property type="match status" value="1"/>
</dbReference>
<evidence type="ECO:0000256" key="3">
    <source>
        <dbReference type="PROSITE-ProRule" id="PRU00409"/>
    </source>
</evidence>
<feature type="region of interest" description="Disordered" evidence="4">
    <location>
        <begin position="1"/>
        <end position="23"/>
    </location>
</feature>
<dbReference type="PANTHER" id="PTHR23132">
    <property type="entry name" value="D-ALANINE--D-ALANINE LIGASE"/>
    <property type="match status" value="1"/>
</dbReference>
<dbReference type="PANTHER" id="PTHR23132:SF23">
    <property type="entry name" value="D-ALANINE--D-ALANINE LIGASE B"/>
    <property type="match status" value="1"/>
</dbReference>
<evidence type="ECO:0000313" key="6">
    <source>
        <dbReference type="EMBL" id="KAK6958128.1"/>
    </source>
</evidence>
<reference evidence="6 7" key="1">
    <citation type="journal article" date="2024" name="Front Chem Biol">
        <title>Unveiling the potential of Daldinia eschscholtzii MFLUCC 19-0629 through bioactivity and bioinformatics studies for enhanced sustainable agriculture production.</title>
        <authorList>
            <person name="Brooks S."/>
            <person name="Weaver J.A."/>
            <person name="Klomchit A."/>
            <person name="Alharthi S.A."/>
            <person name="Onlamun T."/>
            <person name="Nurani R."/>
            <person name="Vong T.K."/>
            <person name="Alberti F."/>
            <person name="Greco C."/>
        </authorList>
    </citation>
    <scope>NUCLEOTIDE SEQUENCE [LARGE SCALE GENOMIC DNA]</scope>
    <source>
        <strain evidence="6">MFLUCC 19-0629</strain>
    </source>
</reference>
<keyword evidence="3" id="KW-0067">ATP-binding</keyword>
<gene>
    <name evidence="6" type="ORF">Daesc_000922</name>
</gene>
<keyword evidence="7" id="KW-1185">Reference proteome</keyword>
<protein>
    <recommendedName>
        <fullName evidence="5">ATP-grasp domain-containing protein</fullName>
    </recommendedName>
</protein>
<dbReference type="AlphaFoldDB" id="A0AAX6MZQ8"/>
<accession>A0AAX6MZQ8</accession>
<dbReference type="GO" id="GO:0046872">
    <property type="term" value="F:metal ion binding"/>
    <property type="evidence" value="ECO:0007669"/>
    <property type="project" value="InterPro"/>
</dbReference>
<evidence type="ECO:0000256" key="1">
    <source>
        <dbReference type="ARBA" id="ARBA00010871"/>
    </source>
</evidence>
<evidence type="ECO:0000259" key="5">
    <source>
        <dbReference type="PROSITE" id="PS50975"/>
    </source>
</evidence>